<dbReference type="RefSeq" id="XP_007028951.2">
    <property type="nucleotide sequence ID" value="XM_007028889.2"/>
</dbReference>
<dbReference type="Gramene" id="Tc05v2_t014220.1">
    <property type="protein sequence ID" value="Tc05v2_p014220.1"/>
    <property type="gene ID" value="Tc05v2_g014220"/>
</dbReference>
<evidence type="ECO:0000256" key="2">
    <source>
        <dbReference type="SAM" id="Coils"/>
    </source>
</evidence>
<dbReference type="KEGG" id="tcc:18599077"/>
<organism evidence="4 5">
    <name type="scientific">Theobroma cacao</name>
    <name type="common">Cacao</name>
    <name type="synonym">Cocoa</name>
    <dbReference type="NCBI Taxonomy" id="3641"/>
    <lineage>
        <taxon>Eukaryota</taxon>
        <taxon>Viridiplantae</taxon>
        <taxon>Streptophyta</taxon>
        <taxon>Embryophyta</taxon>
        <taxon>Tracheophyta</taxon>
        <taxon>Spermatophyta</taxon>
        <taxon>Magnoliopsida</taxon>
        <taxon>eudicotyledons</taxon>
        <taxon>Gunneridae</taxon>
        <taxon>Pentapetalae</taxon>
        <taxon>rosids</taxon>
        <taxon>malvids</taxon>
        <taxon>Malvales</taxon>
        <taxon>Malvaceae</taxon>
        <taxon>Byttnerioideae</taxon>
        <taxon>Theobroma</taxon>
    </lineage>
</organism>
<proteinExistence type="inferred from homology"/>
<accession>A0AB32V554</accession>
<keyword evidence="2" id="KW-0175">Coiled coil</keyword>
<dbReference type="InterPro" id="IPR008491">
    <property type="entry name" value="CDK5RAP3"/>
</dbReference>
<evidence type="ECO:0000313" key="5">
    <source>
        <dbReference type="RefSeq" id="XP_007028951.2"/>
    </source>
</evidence>
<evidence type="ECO:0000313" key="4">
    <source>
        <dbReference type="Proteomes" id="UP000694886"/>
    </source>
</evidence>
<sequence>MQTPEDIRNLPIDITFSRLGEWLVDRKRVPSVWRKRLAAIRSKISKEFTALPKDIDPYFQTLDPEGIGYLEAKKIYDILLKSTPESRNIFGRLSGAAGSWEAIVHSFEKDHLFLGEAAQIIIQNVNYEIPYQKKQVQKIQQQLAELERKEADIKRSAALSAAKYAEACQELGLQGKNVRLELLETANSLPSTFGRILEVIDGDSVSRAIEYYSNFVRDAHTEKDKSSFAVLLNLKDIRENPPSLNVSAASEILDLENTQLRSNEINHVRGDIDVNADTIDWDISVDSAQIDWDIGTLEATDDSGNGLGPYEIVNASEILQNSAPNEAAESDKTPLHKTEDNPLPEISVSDISWDISVETPQVDVIHDVSLPNIQLENQTYAPDTLPDTPGIREERSQLLETEYRNKILDDLYEMKAFLNQRLVELRNEDTLSLQNQVQAVAPLVLQQYTPDAIETMISDVSLAVSLLTNRKTRDLIMILNSKRFLDRIVSTLEEKKHHEVKLKEGLKDVAAKRMELQNSLSSSWPKQEAALAKTRELKKLCESTLSSVFDGRPVNIIGEINALLSSGISA</sequence>
<dbReference type="GeneID" id="18599077"/>
<protein>
    <submittedName>
        <fullName evidence="5">CDK5RAP3-like protein</fullName>
    </submittedName>
</protein>
<feature type="region of interest" description="Disordered" evidence="3">
    <location>
        <begin position="323"/>
        <end position="343"/>
    </location>
</feature>
<reference evidence="5" key="2">
    <citation type="submission" date="2025-08" db="UniProtKB">
        <authorList>
            <consortium name="RefSeq"/>
        </authorList>
    </citation>
    <scope>IDENTIFICATION</scope>
</reference>
<dbReference type="AlphaFoldDB" id="A0AB32V554"/>
<feature type="compositionally biased region" description="Basic and acidic residues" evidence="3">
    <location>
        <begin position="329"/>
        <end position="340"/>
    </location>
</feature>
<dbReference type="Proteomes" id="UP000694886">
    <property type="component" value="Chromosome 5"/>
</dbReference>
<evidence type="ECO:0000256" key="1">
    <source>
        <dbReference type="ARBA" id="ARBA00007478"/>
    </source>
</evidence>
<dbReference type="PANTHER" id="PTHR14894">
    <property type="entry name" value="CDK5 REGULATORY SUBUNIT-ASSOCIATED PROTEIN 3"/>
    <property type="match status" value="1"/>
</dbReference>
<gene>
    <name evidence="5" type="primary">LOC18599077</name>
</gene>
<reference evidence="4" key="1">
    <citation type="journal article" date="1997" name="Nucleic Acids Res.">
        <title>tRNAscan-SE: a program for improved detection of transfer RNA genes in genomic sequence.</title>
        <authorList>
            <person name="Lowe T.M."/>
            <person name="Eddy S.R."/>
        </authorList>
    </citation>
    <scope>NUCLEOTIDE SEQUENCE [LARGE SCALE GENOMIC DNA]</scope>
    <source>
        <strain evidence="4">r\B97-61/B2</strain>
    </source>
</reference>
<feature type="coiled-coil region" evidence="2">
    <location>
        <begin position="129"/>
        <end position="159"/>
    </location>
</feature>
<dbReference type="Pfam" id="PF05600">
    <property type="entry name" value="CDK5RAP3"/>
    <property type="match status" value="1"/>
</dbReference>
<name>A0AB32V554_THECC</name>
<dbReference type="PANTHER" id="PTHR14894:SF0">
    <property type="entry name" value="CDK5 REGULATORY SUBUNIT-ASSOCIATED PROTEIN 3"/>
    <property type="match status" value="1"/>
</dbReference>
<comment type="similarity">
    <text evidence="1">Belongs to the CDK5RAP3 family.</text>
</comment>
<evidence type="ECO:0000256" key="3">
    <source>
        <dbReference type="SAM" id="MobiDB-lite"/>
    </source>
</evidence>